<dbReference type="SMART" id="SM00316">
    <property type="entry name" value="S1"/>
    <property type="match status" value="1"/>
</dbReference>
<dbReference type="GO" id="GO:0003735">
    <property type="term" value="F:structural constituent of ribosome"/>
    <property type="evidence" value="ECO:0007669"/>
    <property type="project" value="TreeGrafter"/>
</dbReference>
<dbReference type="PROSITE" id="PS50126">
    <property type="entry name" value="S1"/>
    <property type="match status" value="1"/>
</dbReference>
<dbReference type="EMBL" id="JABFUD020000021">
    <property type="protein sequence ID" value="KAI5063510.1"/>
    <property type="molecule type" value="Genomic_DNA"/>
</dbReference>
<dbReference type="SUPFAM" id="SSF50249">
    <property type="entry name" value="Nucleic acid-binding proteins"/>
    <property type="match status" value="1"/>
</dbReference>
<dbReference type="GO" id="GO:0003729">
    <property type="term" value="F:mRNA binding"/>
    <property type="evidence" value="ECO:0007669"/>
    <property type="project" value="TreeGrafter"/>
</dbReference>
<organism evidence="2 3">
    <name type="scientific">Adiantum capillus-veneris</name>
    <name type="common">Maidenhair fern</name>
    <dbReference type="NCBI Taxonomy" id="13818"/>
    <lineage>
        <taxon>Eukaryota</taxon>
        <taxon>Viridiplantae</taxon>
        <taxon>Streptophyta</taxon>
        <taxon>Embryophyta</taxon>
        <taxon>Tracheophyta</taxon>
        <taxon>Polypodiopsida</taxon>
        <taxon>Polypodiidae</taxon>
        <taxon>Polypodiales</taxon>
        <taxon>Pteridineae</taxon>
        <taxon>Pteridaceae</taxon>
        <taxon>Vittarioideae</taxon>
        <taxon>Adiantum</taxon>
    </lineage>
</organism>
<dbReference type="Pfam" id="PF00575">
    <property type="entry name" value="S1"/>
    <property type="match status" value="1"/>
</dbReference>
<gene>
    <name evidence="2" type="ORF">GOP47_0022057</name>
</gene>
<keyword evidence="3" id="KW-1185">Reference proteome</keyword>
<dbReference type="InterPro" id="IPR003029">
    <property type="entry name" value="S1_domain"/>
</dbReference>
<evidence type="ECO:0000313" key="2">
    <source>
        <dbReference type="EMBL" id="KAI5063510.1"/>
    </source>
</evidence>
<dbReference type="AlphaFoldDB" id="A0A9D4U989"/>
<proteinExistence type="predicted"/>
<feature type="domain" description="S1 motif" evidence="1">
    <location>
        <begin position="95"/>
        <end position="164"/>
    </location>
</feature>
<accession>A0A9D4U989</accession>
<reference evidence="2" key="1">
    <citation type="submission" date="2021-01" db="EMBL/GenBank/DDBJ databases">
        <title>Adiantum capillus-veneris genome.</title>
        <authorList>
            <person name="Fang Y."/>
            <person name="Liao Q."/>
        </authorList>
    </citation>
    <scope>NUCLEOTIDE SEQUENCE</scope>
    <source>
        <strain evidence="2">H3</strain>
        <tissue evidence="2">Leaf</tissue>
    </source>
</reference>
<comment type="caution">
    <text evidence="2">The sequence shown here is derived from an EMBL/GenBank/DDBJ whole genome shotgun (WGS) entry which is preliminary data.</text>
</comment>
<dbReference type="GO" id="GO:0006412">
    <property type="term" value="P:translation"/>
    <property type="evidence" value="ECO:0007669"/>
    <property type="project" value="TreeGrafter"/>
</dbReference>
<dbReference type="Gene3D" id="2.40.50.140">
    <property type="entry name" value="Nucleic acid-binding proteins"/>
    <property type="match status" value="1"/>
</dbReference>
<dbReference type="PANTHER" id="PTHR10724:SF10">
    <property type="entry name" value="S1 RNA-BINDING DOMAIN-CONTAINING PROTEIN 1"/>
    <property type="match status" value="1"/>
</dbReference>
<dbReference type="OrthoDB" id="277235at2759"/>
<evidence type="ECO:0000259" key="1">
    <source>
        <dbReference type="PROSITE" id="PS50126"/>
    </source>
</evidence>
<evidence type="ECO:0000313" key="3">
    <source>
        <dbReference type="Proteomes" id="UP000886520"/>
    </source>
</evidence>
<dbReference type="InterPro" id="IPR012340">
    <property type="entry name" value="NA-bd_OB-fold"/>
</dbReference>
<dbReference type="InterPro" id="IPR050437">
    <property type="entry name" value="Ribos_protein_bS1-like"/>
</dbReference>
<sequence>MTTGLSCAAASPSCPPTSFIACNNQPWRPSRKLVSHSATERPSRPLLVCSRPAVLATCSTISVEERLAGSSGLKVEQGSTEEDLRPVRQEDLRIGRLYKGKVSVVESYGVFVDIGVHVDGFVHISRLGRSLVRKEGDVMQVGQDVTVQIVDMHPRADSILLLLAPEESFLETLKLQPLTLSEREILNRAAARRAKKSAARCADTLSTRRVMSFETRQRLKAHRRLVLAERQAIQLHQVRSRLSLCETPESVPAPDGLSISNGSLEKMECISSGPSCNMPCSVDPTYSDQQ</sequence>
<protein>
    <recommendedName>
        <fullName evidence="1">S1 motif domain-containing protein</fullName>
    </recommendedName>
</protein>
<name>A0A9D4U989_ADICA</name>
<dbReference type="PANTHER" id="PTHR10724">
    <property type="entry name" value="30S RIBOSOMAL PROTEIN S1"/>
    <property type="match status" value="1"/>
</dbReference>
<dbReference type="Proteomes" id="UP000886520">
    <property type="component" value="Chromosome 21"/>
</dbReference>